<dbReference type="SUPFAM" id="SSF48726">
    <property type="entry name" value="Immunoglobulin"/>
    <property type="match status" value="1"/>
</dbReference>
<dbReference type="AlphaFoldDB" id="A0A6V7UX14"/>
<dbReference type="PROSITE" id="PS50835">
    <property type="entry name" value="IG_LIKE"/>
    <property type="match status" value="1"/>
</dbReference>
<feature type="domain" description="Ig-like" evidence="2">
    <location>
        <begin position="113"/>
        <end position="203"/>
    </location>
</feature>
<dbReference type="InterPro" id="IPR011600">
    <property type="entry name" value="Pept_C14_caspase"/>
</dbReference>
<dbReference type="EMBL" id="CAJEWN010000125">
    <property type="protein sequence ID" value="CAD2167181.1"/>
    <property type="molecule type" value="Genomic_DNA"/>
</dbReference>
<evidence type="ECO:0000259" key="1">
    <source>
        <dbReference type="PROSITE" id="PS50208"/>
    </source>
</evidence>
<feature type="domain" description="Caspase family p20" evidence="1">
    <location>
        <begin position="281"/>
        <end position="398"/>
    </location>
</feature>
<dbReference type="InterPro" id="IPR029030">
    <property type="entry name" value="Caspase-like_dom_sf"/>
</dbReference>
<dbReference type="PANTHER" id="PTHR22576">
    <property type="entry name" value="MUCOSA ASSOCIATED LYMPHOID TISSUE LYMPHOMA TRANSLOCATION PROTEIN 1/PARACASPASE"/>
    <property type="match status" value="1"/>
</dbReference>
<dbReference type="SUPFAM" id="SSF52129">
    <property type="entry name" value="Caspase-like"/>
    <property type="match status" value="1"/>
</dbReference>
<gene>
    <name evidence="3" type="ORF">MENT_LOCUS18459</name>
</gene>
<comment type="caution">
    <text evidence="3">The sequence shown here is derived from an EMBL/GenBank/DDBJ whole genome shotgun (WGS) entry which is preliminary data.</text>
</comment>
<dbReference type="Proteomes" id="UP000580250">
    <property type="component" value="Unassembled WGS sequence"/>
</dbReference>
<accession>A0A6V7UX14</accession>
<dbReference type="Gene3D" id="2.60.40.10">
    <property type="entry name" value="Immunoglobulins"/>
    <property type="match status" value="1"/>
</dbReference>
<dbReference type="GO" id="GO:0004197">
    <property type="term" value="F:cysteine-type endopeptidase activity"/>
    <property type="evidence" value="ECO:0007669"/>
    <property type="project" value="InterPro"/>
</dbReference>
<dbReference type="GO" id="GO:0006508">
    <property type="term" value="P:proteolysis"/>
    <property type="evidence" value="ECO:0007669"/>
    <property type="project" value="InterPro"/>
</dbReference>
<protein>
    <submittedName>
        <fullName evidence="3">Uncharacterized protein</fullName>
    </submittedName>
</protein>
<proteinExistence type="predicted"/>
<dbReference type="InterPro" id="IPR001309">
    <property type="entry name" value="Pept_C14_p20"/>
</dbReference>
<dbReference type="PROSITE" id="PS50208">
    <property type="entry name" value="CASPASE_P20"/>
    <property type="match status" value="1"/>
</dbReference>
<dbReference type="OrthoDB" id="412369at2759"/>
<sequence>MSPCFDLTTNLSQLSYGVFSQLSRQLDSQELWLDLFSDQEKSSAYSLSVAEKDKCLRLQEPGAYLLRLLGNRGQNVKSFLAKLHSSAKIYGPKMDIPQLILHRKFCPVIWSRPEQIIVYIDKSEDNLLEKNTSIDNSSIINQHLRLQCKASGFPTPLYQWLDDDRKLEGANQSSLIILRCPCTARNVFRCKIWNQVEEGKEWSEFYRATGKTFYSELISDIVDLSSFAVPFADCENCYKQKMEELAKRLGDEHKLGNSNDNLNLHEDDPMTTIAPEELIASDKVALIISNRSYSPNMTNLITPHCDAETLADALQQLNFKTVTLGDLNLSEMKQMINAYKKLLGEGVYANGQCYLLPIGAPANDYGPQDCLSMDLVMNEFRDFHPALNLILLDMCRRFLPLNIDAFVAYSERFRQGEIKINRNTVYGYATSEGIGAYEVKGEMNGVFMKYLKKRIKQPRPLLDMLNKVFLDIERDPKVRDVQIPELRSNLTKQRTLLDPLCKDGHTTSYNHHTFHWRTMHELPIPVQIEFSELKLQVTIWFDFCGHFTNKVYVFSSVEDLIPEDFQEFMEGKNKEDLNKGEDGRMLVSDCKTCSEWALSHLAYLRFPEEFECSSPKMCKDDAEGVSLCVLLSHLQKAKGELTCVVEIRDRQQKLIATKENQLLGHVLITRIAGRK</sequence>
<evidence type="ECO:0000259" key="2">
    <source>
        <dbReference type="PROSITE" id="PS50835"/>
    </source>
</evidence>
<reference evidence="3 4" key="1">
    <citation type="submission" date="2020-08" db="EMBL/GenBank/DDBJ databases">
        <authorList>
            <person name="Koutsovoulos G."/>
            <person name="Danchin GJ E."/>
        </authorList>
    </citation>
    <scope>NUCLEOTIDE SEQUENCE [LARGE SCALE GENOMIC DNA]</scope>
</reference>
<dbReference type="InterPro" id="IPR052039">
    <property type="entry name" value="Caspase-related_regulators"/>
</dbReference>
<dbReference type="PANTHER" id="PTHR22576:SF37">
    <property type="entry name" value="MUCOSA-ASSOCIATED LYMPHOID TISSUE LYMPHOMA TRANSLOCATION PROTEIN 1"/>
    <property type="match status" value="1"/>
</dbReference>
<dbReference type="InterPro" id="IPR013783">
    <property type="entry name" value="Ig-like_fold"/>
</dbReference>
<name>A0A6V7UX14_MELEN</name>
<dbReference type="InterPro" id="IPR007110">
    <property type="entry name" value="Ig-like_dom"/>
</dbReference>
<dbReference type="Gene3D" id="3.40.50.1460">
    <property type="match status" value="1"/>
</dbReference>
<organism evidence="3 4">
    <name type="scientific">Meloidogyne enterolobii</name>
    <name type="common">Root-knot nematode worm</name>
    <name type="synonym">Meloidogyne mayaguensis</name>
    <dbReference type="NCBI Taxonomy" id="390850"/>
    <lineage>
        <taxon>Eukaryota</taxon>
        <taxon>Metazoa</taxon>
        <taxon>Ecdysozoa</taxon>
        <taxon>Nematoda</taxon>
        <taxon>Chromadorea</taxon>
        <taxon>Rhabditida</taxon>
        <taxon>Tylenchina</taxon>
        <taxon>Tylenchomorpha</taxon>
        <taxon>Tylenchoidea</taxon>
        <taxon>Meloidogynidae</taxon>
        <taxon>Meloidogyninae</taxon>
        <taxon>Meloidogyne</taxon>
    </lineage>
</organism>
<evidence type="ECO:0000313" key="4">
    <source>
        <dbReference type="Proteomes" id="UP000580250"/>
    </source>
</evidence>
<evidence type="ECO:0000313" key="3">
    <source>
        <dbReference type="EMBL" id="CAD2167181.1"/>
    </source>
</evidence>
<dbReference type="Pfam" id="PF00656">
    <property type="entry name" value="Peptidase_C14"/>
    <property type="match status" value="1"/>
</dbReference>
<dbReference type="InterPro" id="IPR036179">
    <property type="entry name" value="Ig-like_dom_sf"/>
</dbReference>